<keyword evidence="2" id="KW-1185">Reference proteome</keyword>
<evidence type="ECO:0000313" key="2">
    <source>
        <dbReference type="Proteomes" id="UP000669179"/>
    </source>
</evidence>
<comment type="caution">
    <text evidence="1">The sequence shown here is derived from an EMBL/GenBank/DDBJ whole genome shotgun (WGS) entry which is preliminary data.</text>
</comment>
<dbReference type="EMBL" id="JAGEOJ010000004">
    <property type="protein sequence ID" value="MBO2447922.1"/>
    <property type="molecule type" value="Genomic_DNA"/>
</dbReference>
<organism evidence="1 2">
    <name type="scientific">Actinomadura barringtoniae</name>
    <dbReference type="NCBI Taxonomy" id="1427535"/>
    <lineage>
        <taxon>Bacteria</taxon>
        <taxon>Bacillati</taxon>
        <taxon>Actinomycetota</taxon>
        <taxon>Actinomycetes</taxon>
        <taxon>Streptosporangiales</taxon>
        <taxon>Thermomonosporaceae</taxon>
        <taxon>Actinomadura</taxon>
    </lineage>
</organism>
<dbReference type="AlphaFoldDB" id="A0A939T667"/>
<accession>A0A939T667</accession>
<proteinExistence type="predicted"/>
<name>A0A939T667_9ACTN</name>
<evidence type="ECO:0000313" key="1">
    <source>
        <dbReference type="EMBL" id="MBO2447922.1"/>
    </source>
</evidence>
<protein>
    <submittedName>
        <fullName evidence="1">Uncharacterized protein</fullName>
    </submittedName>
</protein>
<gene>
    <name evidence="1" type="ORF">J4573_12530</name>
</gene>
<sequence>MRDRGRGVTMSCTSTSKGEGQAGRMILHSGYLAETDSFRVIRDQLELEETVRTLCDETGQAADVYTGNVPVAHAPATNYAVGHGLHGLALDWLLPDEFAEQLVNRRGLQAGDRICLITCFAGALNGAAQQLATAIGALHVMGVEVSGPLDYIHWNLHGELLLKDYLAADQDLQNAGTKWSRVEDKAWKLYVGYLKAGCTKALQLAFAANEAGATGLVLDFAARRPDTNKKGSITALVSKANQNTGPVKVKALQGIIVQATIENRLFADGKVDRESTHQAWSTELRTLLGGLYLLADPHGGQATTNRKITKARREMREVLAADWPAHSVAYFDRLRTLTKGTAAASTWQTYISALPAPPIHQPAVQAQPQPTMTLEELDAELNQLLAEWDAF</sequence>
<dbReference type="RefSeq" id="WP_208255554.1">
    <property type="nucleotide sequence ID" value="NZ_JAGEOJ010000004.1"/>
</dbReference>
<dbReference type="Proteomes" id="UP000669179">
    <property type="component" value="Unassembled WGS sequence"/>
</dbReference>
<reference evidence="1" key="1">
    <citation type="submission" date="2021-03" db="EMBL/GenBank/DDBJ databases">
        <authorList>
            <person name="Kanchanasin P."/>
            <person name="Saeng-In P."/>
            <person name="Phongsopitanun W."/>
            <person name="Yuki M."/>
            <person name="Kudo T."/>
            <person name="Ohkuma M."/>
            <person name="Tanasupawat S."/>
        </authorList>
    </citation>
    <scope>NUCLEOTIDE SEQUENCE</scope>
    <source>
        <strain evidence="1">GKU 128</strain>
    </source>
</reference>